<dbReference type="PANTHER" id="PTHR31996:SF2">
    <property type="entry name" value="COILED-COIL DOMAIN-CONTAINING PROTEIN 115"/>
    <property type="match status" value="1"/>
</dbReference>
<dbReference type="eggNOG" id="ENOG502SBHH">
    <property type="taxonomic scope" value="Eukaryota"/>
</dbReference>
<dbReference type="AlphaFoldDB" id="F2TXY0"/>
<feature type="compositionally biased region" description="Low complexity" evidence="2">
    <location>
        <begin position="89"/>
        <end position="105"/>
    </location>
</feature>
<proteinExistence type="predicted"/>
<dbReference type="GO" id="GO:0051082">
    <property type="term" value="F:unfolded protein binding"/>
    <property type="evidence" value="ECO:0007669"/>
    <property type="project" value="TreeGrafter"/>
</dbReference>
<dbReference type="Pfam" id="PF21730">
    <property type="entry name" value="Vma22_CCDC115"/>
    <property type="match status" value="1"/>
</dbReference>
<name>F2TXY0_SALR5</name>
<accession>F2TXY0</accession>
<evidence type="ECO:0000256" key="1">
    <source>
        <dbReference type="ARBA" id="ARBA00093634"/>
    </source>
</evidence>
<dbReference type="Proteomes" id="UP000007799">
    <property type="component" value="Unassembled WGS sequence"/>
</dbReference>
<dbReference type="PANTHER" id="PTHR31996">
    <property type="entry name" value="COILED-COIL DOMAIN-CONTAINING PROTEIN 115"/>
    <property type="match status" value="1"/>
</dbReference>
<reference evidence="3" key="1">
    <citation type="submission" date="2009-08" db="EMBL/GenBank/DDBJ databases">
        <title>Annotation of Salpingoeca rosetta.</title>
        <authorList>
            <consortium name="The Broad Institute Genome Sequencing Platform"/>
            <person name="Russ C."/>
            <person name="Cuomo C."/>
            <person name="Burger G."/>
            <person name="Gray M.W."/>
            <person name="Holland P.W.H."/>
            <person name="King N."/>
            <person name="Lang F.B.F."/>
            <person name="Roger A.J."/>
            <person name="Ruiz-Trillo I."/>
            <person name="Young S.K."/>
            <person name="Zeng Q."/>
            <person name="Gargeya S."/>
            <person name="Alvarado L."/>
            <person name="Berlin A."/>
            <person name="Chapman S.B."/>
            <person name="Chen Z."/>
            <person name="Freedman E."/>
            <person name="Gellesch M."/>
            <person name="Goldberg J."/>
            <person name="Griggs A."/>
            <person name="Gujja S."/>
            <person name="Heilman E."/>
            <person name="Heiman D."/>
            <person name="Howarth C."/>
            <person name="Mehta T."/>
            <person name="Neiman D."/>
            <person name="Pearson M."/>
            <person name="Roberts A."/>
            <person name="Saif S."/>
            <person name="Shea T."/>
            <person name="Shenoy N."/>
            <person name="Sisk P."/>
            <person name="Stolte C."/>
            <person name="Sykes S."/>
            <person name="White J."/>
            <person name="Yandava C."/>
            <person name="Haas B."/>
            <person name="Nusbaum C."/>
            <person name="Birren B."/>
        </authorList>
    </citation>
    <scope>NUCLEOTIDE SEQUENCE [LARGE SCALE GENOMIC DNA]</scope>
    <source>
        <strain evidence="3">ATCC 50818</strain>
    </source>
</reference>
<feature type="region of interest" description="Disordered" evidence="2">
    <location>
        <begin position="89"/>
        <end position="210"/>
    </location>
</feature>
<dbReference type="STRING" id="946362.F2TXY0"/>
<feature type="compositionally biased region" description="Basic and acidic residues" evidence="2">
    <location>
        <begin position="194"/>
        <end position="210"/>
    </location>
</feature>
<dbReference type="GeneID" id="16079008"/>
<dbReference type="RefSeq" id="XP_004998414.1">
    <property type="nucleotide sequence ID" value="XM_004998357.1"/>
</dbReference>
<dbReference type="OrthoDB" id="408631at2759"/>
<dbReference type="EMBL" id="GL832956">
    <property type="protein sequence ID" value="EGD76239.1"/>
    <property type="molecule type" value="Genomic_DNA"/>
</dbReference>
<sequence length="266" mass="29354">MSANDDDDRVEQQLDELLDLYMDLYTQYTATMNDLQLSMKDGFLWVSKTRKSLGYDRISPLQYPRIKTATAHVTDEEDMIQAFDELSLGTSSSGSTASDGAVGASRNTAADDAPASTLRQRRKGGSKNPAPSDGGSVKSSKSQPGKKAEVKQRGDSEVERKKREKVVKERDSDEEGEDGDKGAKQPASSQRGVNSDHHDAIKAEIAQRRKADPLRWFAGLPPPALRSSQRHFKQSVDAVVELARIKTEMDAVARAYRQLQLSQIRA</sequence>
<dbReference type="KEGG" id="sre:PTSG_00940"/>
<dbReference type="InParanoid" id="F2TXY0"/>
<gene>
    <name evidence="3" type="ORF">PTSG_00940</name>
</gene>
<organism evidence="4">
    <name type="scientific">Salpingoeca rosetta (strain ATCC 50818 / BSB-021)</name>
    <dbReference type="NCBI Taxonomy" id="946362"/>
    <lineage>
        <taxon>Eukaryota</taxon>
        <taxon>Choanoflagellata</taxon>
        <taxon>Craspedida</taxon>
        <taxon>Salpingoecidae</taxon>
        <taxon>Salpingoeca</taxon>
    </lineage>
</organism>
<evidence type="ECO:0000313" key="3">
    <source>
        <dbReference type="EMBL" id="EGD76239.1"/>
    </source>
</evidence>
<dbReference type="GO" id="GO:0070072">
    <property type="term" value="P:vacuolar proton-transporting V-type ATPase complex assembly"/>
    <property type="evidence" value="ECO:0007669"/>
    <property type="project" value="InterPro"/>
</dbReference>
<keyword evidence="4" id="KW-1185">Reference proteome</keyword>
<evidence type="ECO:0000313" key="4">
    <source>
        <dbReference type="Proteomes" id="UP000007799"/>
    </source>
</evidence>
<evidence type="ECO:0000256" key="2">
    <source>
        <dbReference type="SAM" id="MobiDB-lite"/>
    </source>
</evidence>
<feature type="compositionally biased region" description="Basic and acidic residues" evidence="2">
    <location>
        <begin position="146"/>
        <end position="171"/>
    </location>
</feature>
<dbReference type="InterPro" id="IPR040357">
    <property type="entry name" value="Vma22/CCDC115"/>
</dbReference>
<protein>
    <recommendedName>
        <fullName evidence="1">Vacuolar ATPase assembly protein VMA22</fullName>
    </recommendedName>
</protein>